<dbReference type="SUPFAM" id="SSF53448">
    <property type="entry name" value="Nucleotide-diphospho-sugar transferases"/>
    <property type="match status" value="1"/>
</dbReference>
<comment type="pathway">
    <text evidence="1">Cell wall biogenesis; cell wall polysaccharide biosynthesis.</text>
</comment>
<accession>A0A316TIN1</accession>
<name>A0A316TIN1_9ACTN</name>
<dbReference type="PANTHER" id="PTHR43179">
    <property type="entry name" value="RHAMNOSYLTRANSFERASE WBBL"/>
    <property type="match status" value="1"/>
</dbReference>
<dbReference type="OrthoDB" id="6653642at2"/>
<evidence type="ECO:0000256" key="3">
    <source>
        <dbReference type="ARBA" id="ARBA00022676"/>
    </source>
</evidence>
<keyword evidence="7" id="KW-1185">Reference proteome</keyword>
<dbReference type="Proteomes" id="UP000245507">
    <property type="component" value="Unassembled WGS sequence"/>
</dbReference>
<evidence type="ECO:0000256" key="1">
    <source>
        <dbReference type="ARBA" id="ARBA00004776"/>
    </source>
</evidence>
<evidence type="ECO:0000313" key="7">
    <source>
        <dbReference type="Proteomes" id="UP000245507"/>
    </source>
</evidence>
<dbReference type="Gene3D" id="3.90.550.10">
    <property type="entry name" value="Spore Coat Polysaccharide Biosynthesis Protein SpsA, Chain A"/>
    <property type="match status" value="1"/>
</dbReference>
<sequence length="269" mass="29329">MAVVTIVHGRHDHLRGQLRSLARGTRRAQHVVVSMGDPEVGKETDGAGPFELVAVQADPAALPLAAARNLGATVAIERGAEVLVFLDVDCIAGPELVASYDDAVRRSPQTVWSGPVTYLPPGLTEGQLERPWILDDPHPARPAPRSGQVLTDADPALFWSLSFALHRDAWTACGGFCERYVGYGGEDTDFARIAQSRGLGFGWVGSARAYHQYHATNDPPVQHLADILRNGAIFHERWGDWPMEGWLEEFEDLGLVERLGQGWRAVSAP</sequence>
<dbReference type="Pfam" id="PF02709">
    <property type="entry name" value="Glyco_transf_7C"/>
    <property type="match status" value="1"/>
</dbReference>
<dbReference type="InterPro" id="IPR029044">
    <property type="entry name" value="Nucleotide-diphossugar_trans"/>
</dbReference>
<protein>
    <submittedName>
        <fullName evidence="6">Sugar transferase</fullName>
    </submittedName>
</protein>
<keyword evidence="4 6" id="KW-0808">Transferase</keyword>
<feature type="domain" description="Galactosyltransferase C-terminal" evidence="5">
    <location>
        <begin position="162"/>
        <end position="214"/>
    </location>
</feature>
<evidence type="ECO:0000259" key="5">
    <source>
        <dbReference type="Pfam" id="PF02709"/>
    </source>
</evidence>
<dbReference type="AlphaFoldDB" id="A0A316TIN1"/>
<dbReference type="GO" id="GO:0016757">
    <property type="term" value="F:glycosyltransferase activity"/>
    <property type="evidence" value="ECO:0007669"/>
    <property type="project" value="UniProtKB-KW"/>
</dbReference>
<gene>
    <name evidence="6" type="ORF">DJ010_11465</name>
</gene>
<evidence type="ECO:0000256" key="4">
    <source>
        <dbReference type="ARBA" id="ARBA00022679"/>
    </source>
</evidence>
<organism evidence="6 7">
    <name type="scientific">Nocardioides silvaticus</name>
    <dbReference type="NCBI Taxonomy" id="2201891"/>
    <lineage>
        <taxon>Bacteria</taxon>
        <taxon>Bacillati</taxon>
        <taxon>Actinomycetota</taxon>
        <taxon>Actinomycetes</taxon>
        <taxon>Propionibacteriales</taxon>
        <taxon>Nocardioidaceae</taxon>
        <taxon>Nocardioides</taxon>
    </lineage>
</organism>
<reference evidence="6 7" key="1">
    <citation type="submission" date="2018-05" db="EMBL/GenBank/DDBJ databases">
        <title>Nocardioides silvaticus genome.</title>
        <authorList>
            <person name="Li C."/>
            <person name="Wang G."/>
        </authorList>
    </citation>
    <scope>NUCLEOTIDE SEQUENCE [LARGE SCALE GENOMIC DNA]</scope>
    <source>
        <strain evidence="6 7">CCTCC AB 2018079</strain>
    </source>
</reference>
<keyword evidence="3" id="KW-0328">Glycosyltransferase</keyword>
<evidence type="ECO:0000256" key="2">
    <source>
        <dbReference type="ARBA" id="ARBA00006739"/>
    </source>
</evidence>
<dbReference type="PANTHER" id="PTHR43179:SF12">
    <property type="entry name" value="GALACTOFURANOSYLTRANSFERASE GLFT2"/>
    <property type="match status" value="1"/>
</dbReference>
<comment type="caution">
    <text evidence="6">The sequence shown here is derived from an EMBL/GenBank/DDBJ whole genome shotgun (WGS) entry which is preliminary data.</text>
</comment>
<dbReference type="EMBL" id="QGDD01000004">
    <property type="protein sequence ID" value="PWN03079.1"/>
    <property type="molecule type" value="Genomic_DNA"/>
</dbReference>
<evidence type="ECO:0000313" key="6">
    <source>
        <dbReference type="EMBL" id="PWN03079.1"/>
    </source>
</evidence>
<dbReference type="InterPro" id="IPR027791">
    <property type="entry name" value="Galactosyl_T_C"/>
</dbReference>
<comment type="similarity">
    <text evidence="2">Belongs to the glycosyltransferase 2 family.</text>
</comment>
<proteinExistence type="inferred from homology"/>